<dbReference type="AlphaFoldDB" id="A0A7M7RF34"/>
<dbReference type="NCBIfam" id="TIGR00527">
    <property type="entry name" value="gcvH"/>
    <property type="match status" value="1"/>
</dbReference>
<dbReference type="NCBIfam" id="NF002270">
    <property type="entry name" value="PRK01202.1"/>
    <property type="match status" value="1"/>
</dbReference>
<dbReference type="CTD" id="2653"/>
<dbReference type="RefSeq" id="XP_781990.2">
    <property type="nucleotide sequence ID" value="XM_776897.4"/>
</dbReference>
<evidence type="ECO:0000256" key="5">
    <source>
        <dbReference type="RuleBase" id="RU364055"/>
    </source>
</evidence>
<dbReference type="KEGG" id="spu:576609"/>
<accession>A0A7M7RF34</accession>
<dbReference type="GeneID" id="576609"/>
<reference evidence="8" key="1">
    <citation type="submission" date="2015-02" db="EMBL/GenBank/DDBJ databases">
        <title>Genome sequencing for Strongylocentrotus purpuratus.</title>
        <authorList>
            <person name="Murali S."/>
            <person name="Liu Y."/>
            <person name="Vee V."/>
            <person name="English A."/>
            <person name="Wang M."/>
            <person name="Skinner E."/>
            <person name="Han Y."/>
            <person name="Muzny D.M."/>
            <person name="Worley K.C."/>
            <person name="Gibbs R.A."/>
        </authorList>
    </citation>
    <scope>NUCLEOTIDE SEQUENCE</scope>
</reference>
<dbReference type="PANTHER" id="PTHR11715:SF3">
    <property type="entry name" value="GLYCINE CLEAVAGE SYSTEM H PROTEIN-RELATED"/>
    <property type="match status" value="1"/>
</dbReference>
<dbReference type="PROSITE" id="PS00189">
    <property type="entry name" value="LIPOYL"/>
    <property type="match status" value="1"/>
</dbReference>
<feature type="modified residue" description="N6-lipoyllysine" evidence="4">
    <location>
        <position position="109"/>
    </location>
</feature>
<dbReference type="FunCoup" id="A0A7M7RF34">
    <property type="interactions" value="1092"/>
</dbReference>
<dbReference type="InterPro" id="IPR002930">
    <property type="entry name" value="GCV_H"/>
</dbReference>
<dbReference type="GO" id="GO:0005960">
    <property type="term" value="C:glycine cleavage complex"/>
    <property type="evidence" value="ECO:0000318"/>
    <property type="project" value="GO_Central"/>
</dbReference>
<evidence type="ECO:0000256" key="3">
    <source>
        <dbReference type="ARBA" id="ARBA00022946"/>
    </source>
</evidence>
<comment type="cofactor">
    <cofactor evidence="5">
        <name>(R)-lipoate</name>
        <dbReference type="ChEBI" id="CHEBI:83088"/>
    </cofactor>
    <text evidence="5">Binds 1 lipoyl cofactor covalently.</text>
</comment>
<dbReference type="GO" id="GO:0019464">
    <property type="term" value="P:glycine decarboxylation via glycine cleavage system"/>
    <property type="evidence" value="ECO:0000318"/>
    <property type="project" value="GO_Central"/>
</dbReference>
<dbReference type="PANTHER" id="PTHR11715">
    <property type="entry name" value="GLYCINE CLEAVAGE SYSTEM H PROTEIN"/>
    <property type="match status" value="1"/>
</dbReference>
<comment type="subcellular location">
    <subcellularLocation>
        <location evidence="5">Mitochondrion</location>
    </subcellularLocation>
</comment>
<dbReference type="OrthoDB" id="10264154at2759"/>
<organism evidence="7 8">
    <name type="scientific">Strongylocentrotus purpuratus</name>
    <name type="common">Purple sea urchin</name>
    <dbReference type="NCBI Taxonomy" id="7668"/>
    <lineage>
        <taxon>Eukaryota</taxon>
        <taxon>Metazoa</taxon>
        <taxon>Echinodermata</taxon>
        <taxon>Eleutherozoa</taxon>
        <taxon>Echinozoa</taxon>
        <taxon>Echinoidea</taxon>
        <taxon>Euechinoidea</taxon>
        <taxon>Echinacea</taxon>
        <taxon>Camarodonta</taxon>
        <taxon>Echinidea</taxon>
        <taxon>Strongylocentrotidae</taxon>
        <taxon>Strongylocentrotus</taxon>
    </lineage>
</organism>
<evidence type="ECO:0000313" key="7">
    <source>
        <dbReference type="EnsemblMetazoa" id="XP_781990"/>
    </source>
</evidence>
<keyword evidence="8" id="KW-1185">Reference proteome</keyword>
<name>A0A7M7RF34_STRPU</name>
<comment type="function">
    <text evidence="5">The H protein shuttles the methylamine group of glycine from the P protein to the T protein.</text>
</comment>
<dbReference type="SUPFAM" id="SSF51230">
    <property type="entry name" value="Single hybrid motif"/>
    <property type="match status" value="1"/>
</dbReference>
<dbReference type="EnsemblMetazoa" id="XM_776897">
    <property type="protein sequence ID" value="XP_781990"/>
    <property type="gene ID" value="LOC576609"/>
</dbReference>
<dbReference type="OMA" id="EHEWLSG"/>
<comment type="subunit">
    <text evidence="5">The glycine cleavage system is composed of four proteins: P, T, L and H.</text>
</comment>
<feature type="domain" description="Lipoyl-binding" evidence="6">
    <location>
        <begin position="68"/>
        <end position="150"/>
    </location>
</feature>
<evidence type="ECO:0000256" key="4">
    <source>
        <dbReference type="PIRSR" id="PIRSR617453-50"/>
    </source>
</evidence>
<dbReference type="InterPro" id="IPR003016">
    <property type="entry name" value="2-oxoA_DH_lipoyl-BS"/>
</dbReference>
<dbReference type="Pfam" id="PF01597">
    <property type="entry name" value="GCV_H"/>
    <property type="match status" value="1"/>
</dbReference>
<dbReference type="HAMAP" id="MF_00272">
    <property type="entry name" value="GcvH"/>
    <property type="match status" value="1"/>
</dbReference>
<dbReference type="InParanoid" id="A0A7M7RF34"/>
<dbReference type="Gene3D" id="2.40.50.100">
    <property type="match status" value="1"/>
</dbReference>
<protein>
    <recommendedName>
        <fullName evidence="5">Glycine cleavage system H protein</fullName>
    </recommendedName>
</protein>
<evidence type="ECO:0000256" key="2">
    <source>
        <dbReference type="ARBA" id="ARBA00022823"/>
    </source>
</evidence>
<dbReference type="InterPro" id="IPR017453">
    <property type="entry name" value="GCV_H_sub"/>
</dbReference>
<keyword evidence="5" id="KW-0496">Mitochondrion</keyword>
<dbReference type="InterPro" id="IPR033753">
    <property type="entry name" value="GCV_H/Fam206"/>
</dbReference>
<proteinExistence type="inferred from homology"/>
<keyword evidence="2 4" id="KW-0450">Lipoyl</keyword>
<sequence length="175" mass="19354">MALTALTRCLSSQLRPTLRLRVLEKCRSLSKPLHSTFTFSRPVTISAALNSDKKFSKDHEWITTEGGNGTVGITQYAQEKLGDIVYVQLPEIGDSLEQDGDFGALESVKAASDLFSPVTGDVIEINSILESTPSLVNQDPFGEGWIIKIKLSNPSEIDDLMTEEQYNKFVEDLDE</sequence>
<dbReference type="Proteomes" id="UP000007110">
    <property type="component" value="Unassembled WGS sequence"/>
</dbReference>
<evidence type="ECO:0000256" key="1">
    <source>
        <dbReference type="ARBA" id="ARBA00009249"/>
    </source>
</evidence>
<reference evidence="7" key="2">
    <citation type="submission" date="2021-01" db="UniProtKB">
        <authorList>
            <consortium name="EnsemblMetazoa"/>
        </authorList>
    </citation>
    <scope>IDENTIFICATION</scope>
</reference>
<dbReference type="GO" id="GO:0005739">
    <property type="term" value="C:mitochondrion"/>
    <property type="evidence" value="ECO:0000318"/>
    <property type="project" value="GO_Central"/>
</dbReference>
<evidence type="ECO:0000259" key="6">
    <source>
        <dbReference type="PROSITE" id="PS50968"/>
    </source>
</evidence>
<dbReference type="CDD" id="cd06848">
    <property type="entry name" value="GCS_H"/>
    <property type="match status" value="1"/>
</dbReference>
<evidence type="ECO:0000313" key="8">
    <source>
        <dbReference type="Proteomes" id="UP000007110"/>
    </source>
</evidence>
<comment type="similarity">
    <text evidence="1 5">Belongs to the GcvH family.</text>
</comment>
<keyword evidence="3 5" id="KW-0809">Transit peptide</keyword>
<dbReference type="PROSITE" id="PS50968">
    <property type="entry name" value="BIOTINYL_LIPOYL"/>
    <property type="match status" value="1"/>
</dbReference>
<dbReference type="InterPro" id="IPR011053">
    <property type="entry name" value="Single_hybrid_motif"/>
</dbReference>
<dbReference type="InterPro" id="IPR000089">
    <property type="entry name" value="Biotin_lipoyl"/>
</dbReference>